<gene>
    <name evidence="2" type="ORF">HGM15179_003549</name>
</gene>
<accession>A0A8K1GQR6</accession>
<protein>
    <submittedName>
        <fullName evidence="2">Uncharacterized protein</fullName>
    </submittedName>
</protein>
<comment type="caution">
    <text evidence="2">The sequence shown here is derived from an EMBL/GenBank/DDBJ whole genome shotgun (WGS) entry which is preliminary data.</text>
</comment>
<proteinExistence type="predicted"/>
<evidence type="ECO:0000256" key="1">
    <source>
        <dbReference type="SAM" id="MobiDB-lite"/>
    </source>
</evidence>
<keyword evidence="3" id="KW-1185">Reference proteome</keyword>
<sequence length="220" mass="24737">MRGPLGKGKSPAVTPAKLDWDSGVFTLFQVLVHFHIGLTCPMTASDICSFSDNPSTPQHSSRYGPSIILMQRLLYTLLEKKQDYCVLTHDVKSFTVSSWVIHVAPPKEETYQAVRAGQISRDVSAGSVENPALTAVTLQLLGISTYDVRAQLLNEKSTDSQVKGYRSFARLNWYIYNHRNRSFLPPPLSSIPHLVKMFNQESDPITRQRKRRNKGGECKD</sequence>
<name>A0A8K1GQR6_9PASS</name>
<evidence type="ECO:0000313" key="3">
    <source>
        <dbReference type="Proteomes" id="UP000796761"/>
    </source>
</evidence>
<reference evidence="2" key="1">
    <citation type="submission" date="2019-04" db="EMBL/GenBank/DDBJ databases">
        <title>Genome assembly of Zosterops borbonicus 15179.</title>
        <authorList>
            <person name="Leroy T."/>
            <person name="Anselmetti Y."/>
            <person name="Tilak M.-K."/>
            <person name="Nabholz B."/>
        </authorList>
    </citation>
    <scope>NUCLEOTIDE SEQUENCE</scope>
    <source>
        <strain evidence="2">HGM_15179</strain>
        <tissue evidence="2">Muscle</tissue>
    </source>
</reference>
<dbReference type="Proteomes" id="UP000796761">
    <property type="component" value="Unassembled WGS sequence"/>
</dbReference>
<dbReference type="AlphaFoldDB" id="A0A8K1GQR6"/>
<feature type="region of interest" description="Disordered" evidence="1">
    <location>
        <begin position="201"/>
        <end position="220"/>
    </location>
</feature>
<evidence type="ECO:0000313" key="2">
    <source>
        <dbReference type="EMBL" id="TRZ23535.1"/>
    </source>
</evidence>
<organism evidence="2 3">
    <name type="scientific">Zosterops borbonicus</name>
    <dbReference type="NCBI Taxonomy" id="364589"/>
    <lineage>
        <taxon>Eukaryota</taxon>
        <taxon>Metazoa</taxon>
        <taxon>Chordata</taxon>
        <taxon>Craniata</taxon>
        <taxon>Vertebrata</taxon>
        <taxon>Euteleostomi</taxon>
        <taxon>Archelosauria</taxon>
        <taxon>Archosauria</taxon>
        <taxon>Dinosauria</taxon>
        <taxon>Saurischia</taxon>
        <taxon>Theropoda</taxon>
        <taxon>Coelurosauria</taxon>
        <taxon>Aves</taxon>
        <taxon>Neognathae</taxon>
        <taxon>Neoaves</taxon>
        <taxon>Telluraves</taxon>
        <taxon>Australaves</taxon>
        <taxon>Passeriformes</taxon>
        <taxon>Sylvioidea</taxon>
        <taxon>Zosteropidae</taxon>
        <taxon>Zosterops</taxon>
    </lineage>
</organism>
<dbReference type="EMBL" id="SWJQ01000071">
    <property type="protein sequence ID" value="TRZ23535.1"/>
    <property type="molecule type" value="Genomic_DNA"/>
</dbReference>